<dbReference type="EMBL" id="JAAYYV010000251">
    <property type="protein sequence ID" value="NLF54671.1"/>
    <property type="molecule type" value="Genomic_DNA"/>
</dbReference>
<dbReference type="InterPro" id="IPR008719">
    <property type="entry name" value="N2O_reductase_NosL"/>
</dbReference>
<evidence type="ECO:0000256" key="1">
    <source>
        <dbReference type="SAM" id="SignalP"/>
    </source>
</evidence>
<dbReference type="Pfam" id="PF05573">
    <property type="entry name" value="NosL"/>
    <property type="match status" value="1"/>
</dbReference>
<keyword evidence="1" id="KW-0732">Signal</keyword>
<sequence length="162" mass="17872">MKTLLALVFATWTGLALAQAPAAELPEPGAKDLCPVCGMLVSKYPNWVATIVYEDGHAHFFDGAKDMFKFWHDPAKYAAGHSRDQIERVSVTEYYGLQAIDARRAWYVIGSDVLGPMGHEFVPLATEEDAADFLKEHAGARVLRFDEVGAELPAMLDAARFE</sequence>
<gene>
    <name evidence="2" type="ORF">GX576_09820</name>
</gene>
<evidence type="ECO:0000313" key="3">
    <source>
        <dbReference type="Proteomes" id="UP000536534"/>
    </source>
</evidence>
<dbReference type="PANTHER" id="PTHR41247">
    <property type="entry name" value="HTH-TYPE TRANSCRIPTIONAL REPRESSOR YCNK"/>
    <property type="match status" value="1"/>
</dbReference>
<dbReference type="Proteomes" id="UP000536534">
    <property type="component" value="Unassembled WGS sequence"/>
</dbReference>
<dbReference type="AlphaFoldDB" id="A0A7X7R8K2"/>
<dbReference type="PANTHER" id="PTHR41247:SF1">
    <property type="entry name" value="HTH-TYPE TRANSCRIPTIONAL REPRESSOR YCNK"/>
    <property type="match status" value="1"/>
</dbReference>
<reference evidence="2 3" key="1">
    <citation type="journal article" date="2020" name="Biotechnol. Biofuels">
        <title>New insights from the biogas microbiome by comprehensive genome-resolved metagenomics of nearly 1600 species originating from multiple anaerobic digesters.</title>
        <authorList>
            <person name="Campanaro S."/>
            <person name="Treu L."/>
            <person name="Rodriguez-R L.M."/>
            <person name="Kovalovszki A."/>
            <person name="Ziels R.M."/>
            <person name="Maus I."/>
            <person name="Zhu X."/>
            <person name="Kougias P.G."/>
            <person name="Basile A."/>
            <person name="Luo G."/>
            <person name="Schluter A."/>
            <person name="Konstantinidis K.T."/>
            <person name="Angelidaki I."/>
        </authorList>
    </citation>
    <scope>NUCLEOTIDE SEQUENCE [LARGE SCALE GENOMIC DNA]</scope>
    <source>
        <strain evidence="2">AS06rmzACSIP_256</strain>
    </source>
</reference>
<feature type="chain" id="PRO_5030745279" evidence="1">
    <location>
        <begin position="19"/>
        <end position="162"/>
    </location>
</feature>
<organism evidence="2 3">
    <name type="scientific">Thauera phenolivorans</name>
    <dbReference type="NCBI Taxonomy" id="1792543"/>
    <lineage>
        <taxon>Bacteria</taxon>
        <taxon>Pseudomonadati</taxon>
        <taxon>Pseudomonadota</taxon>
        <taxon>Betaproteobacteria</taxon>
        <taxon>Rhodocyclales</taxon>
        <taxon>Zoogloeaceae</taxon>
        <taxon>Thauera</taxon>
    </lineage>
</organism>
<comment type="caution">
    <text evidence="2">The sequence shown here is derived from an EMBL/GenBank/DDBJ whole genome shotgun (WGS) entry which is preliminary data.</text>
</comment>
<protein>
    <submittedName>
        <fullName evidence="2">Nitrous oxide reductase accessory protein NosL</fullName>
    </submittedName>
</protein>
<proteinExistence type="predicted"/>
<dbReference type="SUPFAM" id="SSF160387">
    <property type="entry name" value="NosL/MerB-like"/>
    <property type="match status" value="1"/>
</dbReference>
<feature type="signal peptide" evidence="1">
    <location>
        <begin position="1"/>
        <end position="18"/>
    </location>
</feature>
<evidence type="ECO:0000313" key="2">
    <source>
        <dbReference type="EMBL" id="NLF54671.1"/>
    </source>
</evidence>
<accession>A0A7X7R8K2</accession>
<dbReference type="Gene3D" id="3.30.70.2050">
    <property type="match status" value="1"/>
</dbReference>
<name>A0A7X7R8K2_9RHOO</name>